<evidence type="ECO:0000256" key="10">
    <source>
        <dbReference type="ARBA" id="ARBA00022932"/>
    </source>
</evidence>
<dbReference type="InterPro" id="IPR001270">
    <property type="entry name" value="ClpA/B"/>
</dbReference>
<evidence type="ECO:0000256" key="6">
    <source>
        <dbReference type="ARBA" id="ARBA00022723"/>
    </source>
</evidence>
<dbReference type="InterPro" id="IPR008921">
    <property type="entry name" value="DNA_pol3_clamp-load_cplx_C"/>
</dbReference>
<organism evidence="14 15">
    <name type="scientific">Kroppenstedtia sanguinis</name>
    <dbReference type="NCBI Taxonomy" id="1380684"/>
    <lineage>
        <taxon>Bacteria</taxon>
        <taxon>Bacillati</taxon>
        <taxon>Bacillota</taxon>
        <taxon>Bacilli</taxon>
        <taxon>Bacillales</taxon>
        <taxon>Thermoactinomycetaceae</taxon>
        <taxon>Kroppenstedtia</taxon>
    </lineage>
</organism>
<dbReference type="EMBL" id="JBHTNU010000031">
    <property type="protein sequence ID" value="MFD1428594.1"/>
    <property type="molecule type" value="Genomic_DNA"/>
</dbReference>
<evidence type="ECO:0000313" key="15">
    <source>
        <dbReference type="Proteomes" id="UP001597282"/>
    </source>
</evidence>
<dbReference type="NCBIfam" id="NF004046">
    <property type="entry name" value="PRK05563.1"/>
    <property type="match status" value="1"/>
</dbReference>
<keyword evidence="4 14" id="KW-0548">Nucleotidyltransferase</keyword>
<evidence type="ECO:0000256" key="1">
    <source>
        <dbReference type="ARBA" id="ARBA00006360"/>
    </source>
</evidence>
<dbReference type="NCBIfam" id="TIGR02397">
    <property type="entry name" value="dnaX_nterm"/>
    <property type="match status" value="1"/>
</dbReference>
<dbReference type="Pfam" id="PF12169">
    <property type="entry name" value="DNA_pol3_gamma3"/>
    <property type="match status" value="1"/>
</dbReference>
<dbReference type="PANTHER" id="PTHR11669">
    <property type="entry name" value="REPLICATION FACTOR C / DNA POLYMERASE III GAMMA-TAU SUBUNIT"/>
    <property type="match status" value="1"/>
</dbReference>
<reference evidence="15" key="1">
    <citation type="journal article" date="2019" name="Int. J. Syst. Evol. Microbiol.">
        <title>The Global Catalogue of Microorganisms (GCM) 10K type strain sequencing project: providing services to taxonomists for standard genome sequencing and annotation.</title>
        <authorList>
            <consortium name="The Broad Institute Genomics Platform"/>
            <consortium name="The Broad Institute Genome Sequencing Center for Infectious Disease"/>
            <person name="Wu L."/>
            <person name="Ma J."/>
        </authorList>
    </citation>
    <scope>NUCLEOTIDE SEQUENCE [LARGE SCALE GENOMIC DNA]</scope>
    <source>
        <strain evidence="15">S1</strain>
    </source>
</reference>
<dbReference type="EC" id="2.7.7.7" evidence="2"/>
<comment type="similarity">
    <text evidence="1">Belongs to the DnaX/STICHEL family.</text>
</comment>
<dbReference type="Pfam" id="PF13177">
    <property type="entry name" value="DNA_pol3_delta2"/>
    <property type="match status" value="1"/>
</dbReference>
<dbReference type="Gene3D" id="3.30.300.180">
    <property type="match status" value="1"/>
</dbReference>
<keyword evidence="6" id="KW-0479">Metal-binding</keyword>
<dbReference type="Proteomes" id="UP001597282">
    <property type="component" value="Unassembled WGS sequence"/>
</dbReference>
<gene>
    <name evidence="14" type="primary">dnaX</name>
    <name evidence="14" type="ORF">ACFQ4Y_17015</name>
</gene>
<dbReference type="Pfam" id="PF22608">
    <property type="entry name" value="DNAX_ATPase_lid"/>
    <property type="match status" value="1"/>
</dbReference>
<dbReference type="InterPro" id="IPR027417">
    <property type="entry name" value="P-loop_NTPase"/>
</dbReference>
<evidence type="ECO:0000313" key="14">
    <source>
        <dbReference type="EMBL" id="MFD1428594.1"/>
    </source>
</evidence>
<dbReference type="Gene3D" id="1.20.272.10">
    <property type="match status" value="1"/>
</dbReference>
<protein>
    <recommendedName>
        <fullName evidence="2">DNA-directed DNA polymerase</fullName>
        <ecNumber evidence="2">2.7.7.7</ecNumber>
    </recommendedName>
</protein>
<keyword evidence="9" id="KW-0067">ATP-binding</keyword>
<dbReference type="PANTHER" id="PTHR11669:SF0">
    <property type="entry name" value="PROTEIN STICHEL-LIKE 2"/>
    <property type="match status" value="1"/>
</dbReference>
<comment type="caution">
    <text evidence="14">The sequence shown here is derived from an EMBL/GenBank/DDBJ whole genome shotgun (WGS) entry which is preliminary data.</text>
</comment>
<dbReference type="InterPro" id="IPR022754">
    <property type="entry name" value="DNA_pol_III_gamma-3"/>
</dbReference>
<dbReference type="Gene3D" id="3.40.50.300">
    <property type="entry name" value="P-loop containing nucleotide triphosphate hydrolases"/>
    <property type="match status" value="1"/>
</dbReference>
<evidence type="ECO:0000256" key="8">
    <source>
        <dbReference type="ARBA" id="ARBA00022833"/>
    </source>
</evidence>
<feature type="region of interest" description="Disordered" evidence="12">
    <location>
        <begin position="529"/>
        <end position="562"/>
    </location>
</feature>
<dbReference type="Pfam" id="PF20964">
    <property type="entry name" value="DnaX_C"/>
    <property type="match status" value="1"/>
</dbReference>
<dbReference type="InterPro" id="IPR048448">
    <property type="entry name" value="DnaX-like_C"/>
</dbReference>
<dbReference type="PRINTS" id="PR00300">
    <property type="entry name" value="CLPPROTEASEA"/>
</dbReference>
<feature type="domain" description="AAA+ ATPase" evidence="13">
    <location>
        <begin position="37"/>
        <end position="185"/>
    </location>
</feature>
<dbReference type="RefSeq" id="WP_380167632.1">
    <property type="nucleotide sequence ID" value="NZ_JBHTNU010000031.1"/>
</dbReference>
<keyword evidence="10" id="KW-0239">DNA-directed DNA polymerase</keyword>
<keyword evidence="7" id="KW-0547">Nucleotide-binding</keyword>
<keyword evidence="3 14" id="KW-0808">Transferase</keyword>
<feature type="compositionally biased region" description="Basic and acidic residues" evidence="12">
    <location>
        <begin position="550"/>
        <end position="562"/>
    </location>
</feature>
<evidence type="ECO:0000256" key="4">
    <source>
        <dbReference type="ARBA" id="ARBA00022695"/>
    </source>
</evidence>
<evidence type="ECO:0000259" key="13">
    <source>
        <dbReference type="SMART" id="SM00382"/>
    </source>
</evidence>
<evidence type="ECO:0000256" key="5">
    <source>
        <dbReference type="ARBA" id="ARBA00022705"/>
    </source>
</evidence>
<dbReference type="InterPro" id="IPR003593">
    <property type="entry name" value="AAA+_ATPase"/>
</dbReference>
<dbReference type="InterPro" id="IPR045085">
    <property type="entry name" value="HLD_clamp_pol_III_gamma_tau"/>
</dbReference>
<keyword evidence="15" id="KW-1185">Reference proteome</keyword>
<evidence type="ECO:0000256" key="7">
    <source>
        <dbReference type="ARBA" id="ARBA00022741"/>
    </source>
</evidence>
<keyword evidence="8" id="KW-0862">Zinc</keyword>
<name>A0ABW4CCV2_9BACL</name>
<dbReference type="Gene3D" id="1.10.8.60">
    <property type="match status" value="1"/>
</dbReference>
<dbReference type="CDD" id="cd00009">
    <property type="entry name" value="AAA"/>
    <property type="match status" value="1"/>
</dbReference>
<evidence type="ECO:0000256" key="3">
    <source>
        <dbReference type="ARBA" id="ARBA00022679"/>
    </source>
</evidence>
<dbReference type="GO" id="GO:0003887">
    <property type="term" value="F:DNA-directed DNA polymerase activity"/>
    <property type="evidence" value="ECO:0007669"/>
    <property type="project" value="UniProtKB-EC"/>
</dbReference>
<feature type="compositionally biased region" description="Low complexity" evidence="12">
    <location>
        <begin position="533"/>
        <end position="547"/>
    </location>
</feature>
<evidence type="ECO:0000256" key="9">
    <source>
        <dbReference type="ARBA" id="ARBA00022840"/>
    </source>
</evidence>
<dbReference type="SMART" id="SM00382">
    <property type="entry name" value="AAA"/>
    <property type="match status" value="1"/>
</dbReference>
<evidence type="ECO:0000256" key="12">
    <source>
        <dbReference type="SAM" id="MobiDB-lite"/>
    </source>
</evidence>
<keyword evidence="5" id="KW-0235">DNA replication</keyword>
<dbReference type="InterPro" id="IPR038454">
    <property type="entry name" value="DnaA_N_sf"/>
</dbReference>
<sequence length="576" mass="63432">MSYRALYRVWRPQKFEDLIGQEHVTTTLKNALAEGHFSHAYLFSGPRGTGKTSAAKIMAKAVNCQRGPAPEPCNECDACRKITEGSLMDVVEIDAASNRGVDEIRDLRDKVKYTPSEVRYKVYIVDEVHMLTAEAFNALLKTLEEPPGHALFILATTEPHKLPSTIISRCQRFSFRRHTLGNTLGHLRKICDSQGIQAEDSALAVIAQAADGGMRDALSLLDQVLAFSDDQVDEAAVLSVTGSVSRATLGDLMEACLRRDTSIALEKVAALLADGLEAERLVQDLVQLSRDLLLLAAAPELKEVQERLAGEERWKQLIKKGSIDELEEILETLIQTQQQLKWAPHPQVLLEMALVRICHQSESSSSPEHGEGELISSLQQQLKQLQQKVEELSGLATSSPVAEPSPPPSVQRESTTGSRKGTGARKSGGSARLAPLLKEASAEALQKLQRAWPDVLARVKERKITVHAWLIDGEPVAATEDTLLVAFKNNIHRETTEKDSNKKLIEQVIQEILGSTIRLMTVMREDWEKERSAAGNSSSGNKAGKASVPPKERLQTDDPVERAVEMFGKDMVEITD</sequence>
<feature type="region of interest" description="Disordered" evidence="12">
    <location>
        <begin position="393"/>
        <end position="432"/>
    </location>
</feature>
<dbReference type="InterPro" id="IPR012763">
    <property type="entry name" value="DNA_pol_III_sug/sutau_N"/>
</dbReference>
<comment type="catalytic activity">
    <reaction evidence="11">
        <text>DNA(n) + a 2'-deoxyribonucleoside 5'-triphosphate = DNA(n+1) + diphosphate</text>
        <dbReference type="Rhea" id="RHEA:22508"/>
        <dbReference type="Rhea" id="RHEA-COMP:17339"/>
        <dbReference type="Rhea" id="RHEA-COMP:17340"/>
        <dbReference type="ChEBI" id="CHEBI:33019"/>
        <dbReference type="ChEBI" id="CHEBI:61560"/>
        <dbReference type="ChEBI" id="CHEBI:173112"/>
        <dbReference type="EC" id="2.7.7.7"/>
    </reaction>
</comment>
<dbReference type="SUPFAM" id="SSF52540">
    <property type="entry name" value="P-loop containing nucleoside triphosphate hydrolases"/>
    <property type="match status" value="1"/>
</dbReference>
<dbReference type="SUPFAM" id="SSF48019">
    <property type="entry name" value="post-AAA+ oligomerization domain-like"/>
    <property type="match status" value="1"/>
</dbReference>
<evidence type="ECO:0000256" key="2">
    <source>
        <dbReference type="ARBA" id="ARBA00012417"/>
    </source>
</evidence>
<proteinExistence type="inferred from homology"/>
<dbReference type="CDD" id="cd18137">
    <property type="entry name" value="HLD_clamp_pol_III_gamma_tau"/>
    <property type="match status" value="1"/>
</dbReference>
<accession>A0ABW4CCV2</accession>
<evidence type="ECO:0000256" key="11">
    <source>
        <dbReference type="ARBA" id="ARBA00049244"/>
    </source>
</evidence>
<dbReference type="InterPro" id="IPR050238">
    <property type="entry name" value="DNA_Rep/Repair_Clamp_Loader"/>
</dbReference>